<dbReference type="Proteomes" id="UP000605099">
    <property type="component" value="Unassembled WGS sequence"/>
</dbReference>
<dbReference type="PANTHER" id="PTHR12110">
    <property type="entry name" value="HYDROXYPYRUVATE ISOMERASE"/>
    <property type="match status" value="1"/>
</dbReference>
<protein>
    <submittedName>
        <fullName evidence="2">Xylose isomerase</fullName>
    </submittedName>
</protein>
<dbReference type="InterPro" id="IPR013022">
    <property type="entry name" value="Xyl_isomerase-like_TIM-brl"/>
</dbReference>
<name>A0ABQ2K2L4_9SPHN</name>
<comment type="caution">
    <text evidence="2">The sequence shown here is derived from an EMBL/GenBank/DDBJ whole genome shotgun (WGS) entry which is preliminary data.</text>
</comment>
<dbReference type="RefSeq" id="WP_188823677.1">
    <property type="nucleotide sequence ID" value="NZ_BMLK01000044.1"/>
</dbReference>
<organism evidence="2 3">
    <name type="scientific">Novosphingobium indicum</name>
    <dbReference type="NCBI Taxonomy" id="462949"/>
    <lineage>
        <taxon>Bacteria</taxon>
        <taxon>Pseudomonadati</taxon>
        <taxon>Pseudomonadota</taxon>
        <taxon>Alphaproteobacteria</taxon>
        <taxon>Sphingomonadales</taxon>
        <taxon>Sphingomonadaceae</taxon>
        <taxon>Novosphingobium</taxon>
    </lineage>
</organism>
<evidence type="ECO:0000313" key="2">
    <source>
        <dbReference type="EMBL" id="GGN62227.1"/>
    </source>
</evidence>
<dbReference type="InterPro" id="IPR050312">
    <property type="entry name" value="IolE/XylAMocC-like"/>
</dbReference>
<keyword evidence="3" id="KW-1185">Reference proteome</keyword>
<dbReference type="Gene3D" id="3.20.20.150">
    <property type="entry name" value="Divalent-metal-dependent TIM barrel enzymes"/>
    <property type="match status" value="1"/>
</dbReference>
<dbReference type="Pfam" id="PF01261">
    <property type="entry name" value="AP_endonuc_2"/>
    <property type="match status" value="1"/>
</dbReference>
<feature type="domain" description="Xylose isomerase-like TIM barrel" evidence="1">
    <location>
        <begin position="21"/>
        <end position="248"/>
    </location>
</feature>
<dbReference type="EMBL" id="BMLK01000044">
    <property type="protein sequence ID" value="GGN62227.1"/>
    <property type="molecule type" value="Genomic_DNA"/>
</dbReference>
<dbReference type="GO" id="GO:0016853">
    <property type="term" value="F:isomerase activity"/>
    <property type="evidence" value="ECO:0007669"/>
    <property type="project" value="UniProtKB-KW"/>
</dbReference>
<accession>A0ABQ2K2L4</accession>
<dbReference type="InterPro" id="IPR036237">
    <property type="entry name" value="Xyl_isomerase-like_sf"/>
</dbReference>
<dbReference type="SUPFAM" id="SSF51658">
    <property type="entry name" value="Xylose isomerase-like"/>
    <property type="match status" value="1"/>
</dbReference>
<proteinExistence type="predicted"/>
<gene>
    <name evidence="2" type="ORF">GCM10011349_45710</name>
</gene>
<evidence type="ECO:0000313" key="3">
    <source>
        <dbReference type="Proteomes" id="UP000605099"/>
    </source>
</evidence>
<sequence length="269" mass="29082">MKRLGIDGQTVFGLAPLEHIALAKKLGCGHISIALSQAPWKLPDVGEWSLREDARLRRDVVAASADSGVSLSLGEGFAIRPNVQVRDFAKDLDLMAEMGVRSVGTVGLGADVAQAKDQLAQLSELTAERGLILLLEFAPPHAFPGLLEAAAALCELGRANIKLNLDVMHFYRCGNTARQLEALPRSLIGRAQLCDAKLLDQGKAYMEEACFERLLPGEGEIPLEEFLAALPQDLPIGIETPNRDAVPDKSHLLAHVRQAVEMSVQILRS</sequence>
<dbReference type="PANTHER" id="PTHR12110:SF48">
    <property type="entry name" value="BLL3656 PROTEIN"/>
    <property type="match status" value="1"/>
</dbReference>
<reference evidence="3" key="1">
    <citation type="journal article" date="2019" name="Int. J. Syst. Evol. Microbiol.">
        <title>The Global Catalogue of Microorganisms (GCM) 10K type strain sequencing project: providing services to taxonomists for standard genome sequencing and annotation.</title>
        <authorList>
            <consortium name="The Broad Institute Genomics Platform"/>
            <consortium name="The Broad Institute Genome Sequencing Center for Infectious Disease"/>
            <person name="Wu L."/>
            <person name="Ma J."/>
        </authorList>
    </citation>
    <scope>NUCLEOTIDE SEQUENCE [LARGE SCALE GENOMIC DNA]</scope>
    <source>
        <strain evidence="3">CGMCC 1.6784</strain>
    </source>
</reference>
<evidence type="ECO:0000259" key="1">
    <source>
        <dbReference type="Pfam" id="PF01261"/>
    </source>
</evidence>
<keyword evidence="2" id="KW-0413">Isomerase</keyword>